<reference evidence="2 3" key="1">
    <citation type="submission" date="2019-08" db="EMBL/GenBank/DDBJ databases">
        <title>Formosa sediminis sp. nov., isolated from marine sediment.</title>
        <authorList>
            <person name="Cao W.R."/>
        </authorList>
    </citation>
    <scope>NUCLEOTIDE SEQUENCE [LARGE SCALE GENOMIC DNA]</scope>
    <source>
        <strain evidence="2 3">1494</strain>
    </source>
</reference>
<feature type="signal peptide" evidence="1">
    <location>
        <begin position="1"/>
        <end position="18"/>
    </location>
</feature>
<evidence type="ECO:0000256" key="1">
    <source>
        <dbReference type="SAM" id="SignalP"/>
    </source>
</evidence>
<dbReference type="PROSITE" id="PS51257">
    <property type="entry name" value="PROKAR_LIPOPROTEIN"/>
    <property type="match status" value="1"/>
</dbReference>
<dbReference type="EMBL" id="VSFC01000052">
    <property type="protein sequence ID" value="TYA53058.1"/>
    <property type="molecule type" value="Genomic_DNA"/>
</dbReference>
<dbReference type="OrthoDB" id="1443616at2"/>
<dbReference type="Proteomes" id="UP000324550">
    <property type="component" value="Unassembled WGS sequence"/>
</dbReference>
<proteinExistence type="predicted"/>
<protein>
    <submittedName>
        <fullName evidence="2">Uncharacterized protein</fullName>
    </submittedName>
</protein>
<comment type="caution">
    <text evidence="2">The sequence shown here is derived from an EMBL/GenBank/DDBJ whole genome shotgun (WGS) entry which is preliminary data.</text>
</comment>
<evidence type="ECO:0000313" key="3">
    <source>
        <dbReference type="Proteomes" id="UP000324550"/>
    </source>
</evidence>
<organism evidence="2 3">
    <name type="scientific">Formosa maritima</name>
    <dbReference type="NCBI Taxonomy" id="2592046"/>
    <lineage>
        <taxon>Bacteria</taxon>
        <taxon>Pseudomonadati</taxon>
        <taxon>Bacteroidota</taxon>
        <taxon>Flavobacteriia</taxon>
        <taxon>Flavobacteriales</taxon>
        <taxon>Flavobacteriaceae</taxon>
        <taxon>Formosa</taxon>
    </lineage>
</organism>
<evidence type="ECO:0000313" key="2">
    <source>
        <dbReference type="EMBL" id="TYA53058.1"/>
    </source>
</evidence>
<name>A0A5D0G2F8_9FLAO</name>
<feature type="chain" id="PRO_5022703811" evidence="1">
    <location>
        <begin position="19"/>
        <end position="130"/>
    </location>
</feature>
<keyword evidence="3" id="KW-1185">Reference proteome</keyword>
<gene>
    <name evidence="2" type="ORF">FVF61_10360</name>
</gene>
<accession>A0A5D0G2F8</accession>
<sequence length="130" mass="14793">MKNTFLVLIAILSLTACSSDDDNQEEQEQPISQSHIVEFTTGILESWVTVILTTTITLEDGTQSTINSDFDYALNIVSVEIPENTASFDLEFYIEDSSQAEMRFYGSVDNVNVYQETINQQSFQYQYTFN</sequence>
<dbReference type="AlphaFoldDB" id="A0A5D0G2F8"/>
<keyword evidence="1" id="KW-0732">Signal</keyword>
<dbReference type="RefSeq" id="WP_148456050.1">
    <property type="nucleotide sequence ID" value="NZ_VSFC01000052.1"/>
</dbReference>